<reference evidence="1 4" key="1">
    <citation type="submission" date="2016-11" db="EMBL/GenBank/DDBJ databases">
        <title>Whole genomes of Flavobacteriaceae.</title>
        <authorList>
            <person name="Stine C."/>
            <person name="Li C."/>
            <person name="Tadesse D."/>
        </authorList>
    </citation>
    <scope>NUCLEOTIDE SEQUENCE [LARGE SCALE GENOMIC DNA]</scope>
    <source>
        <strain evidence="1 4">ATCC 19366</strain>
    </source>
</reference>
<accession>A0AB36P248</accession>
<comment type="caution">
    <text evidence="1">The sequence shown here is derived from an EMBL/GenBank/DDBJ whole genome shotgun (WGS) entry which is preliminary data.</text>
</comment>
<evidence type="ECO:0000313" key="3">
    <source>
        <dbReference type="Proteomes" id="UP000184216"/>
    </source>
</evidence>
<evidence type="ECO:0000313" key="4">
    <source>
        <dbReference type="Proteomes" id="UP000198431"/>
    </source>
</evidence>
<dbReference type="Proteomes" id="UP000198431">
    <property type="component" value="Unassembled WGS sequence"/>
</dbReference>
<gene>
    <name evidence="1" type="ORF">B0A72_07360</name>
    <name evidence="2" type="ORF">SAMN05444387_1985</name>
</gene>
<dbReference type="InterPro" id="IPR025345">
    <property type="entry name" value="DUF4249"/>
</dbReference>
<protein>
    <recommendedName>
        <fullName evidence="5">DUF4249 domain-containing protein</fullName>
    </recommendedName>
</protein>
<proteinExistence type="predicted"/>
<evidence type="ECO:0008006" key="5">
    <source>
        <dbReference type="Google" id="ProtNLM"/>
    </source>
</evidence>
<dbReference type="EMBL" id="MUHB01000007">
    <property type="protein sequence ID" value="OXB05819.1"/>
    <property type="molecule type" value="Genomic_DNA"/>
</dbReference>
<name>A0AB36P248_9FLAO</name>
<evidence type="ECO:0000313" key="2">
    <source>
        <dbReference type="EMBL" id="SHM12654.1"/>
    </source>
</evidence>
<dbReference type="EMBL" id="FRBX01000002">
    <property type="protein sequence ID" value="SHM12654.1"/>
    <property type="molecule type" value="Genomic_DNA"/>
</dbReference>
<dbReference type="RefSeq" id="WP_073394856.1">
    <property type="nucleotide sequence ID" value="NZ_FRBX01000002.1"/>
</dbReference>
<organism evidence="1 4">
    <name type="scientific">Flavobacterium pectinovorum</name>
    <dbReference type="NCBI Taxonomy" id="29533"/>
    <lineage>
        <taxon>Bacteria</taxon>
        <taxon>Pseudomonadati</taxon>
        <taxon>Bacteroidota</taxon>
        <taxon>Flavobacteriia</taxon>
        <taxon>Flavobacteriales</taxon>
        <taxon>Flavobacteriaceae</taxon>
        <taxon>Flavobacterium</taxon>
    </lineage>
</organism>
<sequence>MKNYKLNNILVFILLVILCNSCTEAYPLLTNSYEEALVVEATITNELKTQEIKLTKTAKFEDESYLPESGAEVFITDDSGNQYNFKEDAEKYISTVEFQAVPERKYQLHINTKDGRSFESSPETLTTINPMQEVTAAVEAKDNVNGVSIRIKSFDAAHASTYYRYEYEETYKIVTPKWRPIKAELSPTGSLIFLTNSPDTKVCYGSKKSTDILLVNTNDLSEDRVDFLARFISDQDYIMTTRYSILVRQYIESLAAFNYYTTLKKLSGPESILSPTQPGLLLGNIQSTNNLNNKIVGYFDVTSVSTERIYFNYADLFPGKGAPPYVTDCQEYCYGDPEAGQVPEPCTHVKSPVEDLALGYVTYFTGIDGAGSFSYWVNAPCGDCTTFASNIKPTFWTD</sequence>
<keyword evidence="3" id="KW-1185">Reference proteome</keyword>
<dbReference type="Proteomes" id="UP000184216">
    <property type="component" value="Unassembled WGS sequence"/>
</dbReference>
<evidence type="ECO:0000313" key="1">
    <source>
        <dbReference type="EMBL" id="OXB05819.1"/>
    </source>
</evidence>
<dbReference type="Pfam" id="PF14054">
    <property type="entry name" value="DUF4249"/>
    <property type="match status" value="1"/>
</dbReference>
<dbReference type="AlphaFoldDB" id="A0AB36P248"/>
<reference evidence="2 3" key="2">
    <citation type="submission" date="2016-11" db="EMBL/GenBank/DDBJ databases">
        <authorList>
            <person name="Varghese N."/>
            <person name="Submissions S."/>
        </authorList>
    </citation>
    <scope>NUCLEOTIDE SEQUENCE [LARGE SCALE GENOMIC DNA]</scope>
    <source>
        <strain evidence="2 3">DSM 6368</strain>
    </source>
</reference>